<accession>A0ABD6ECM6</accession>
<reference evidence="1 2" key="1">
    <citation type="submission" date="2024-08" db="EMBL/GenBank/DDBJ databases">
        <title>Gnathostoma spinigerum genome.</title>
        <authorList>
            <person name="Gonzalez-Bertolin B."/>
            <person name="Monzon S."/>
            <person name="Zaballos A."/>
            <person name="Jimenez P."/>
            <person name="Dekumyoy P."/>
            <person name="Varona S."/>
            <person name="Cuesta I."/>
            <person name="Sumanam S."/>
            <person name="Adisakwattana P."/>
            <person name="Gasser R.B."/>
            <person name="Hernandez-Gonzalez A."/>
            <person name="Young N.D."/>
            <person name="Perteguer M.J."/>
        </authorList>
    </citation>
    <scope>NUCLEOTIDE SEQUENCE [LARGE SCALE GENOMIC DNA]</scope>
    <source>
        <strain evidence="1">AL3</strain>
        <tissue evidence="1">Liver</tissue>
    </source>
</reference>
<sequence>MSGDRQWVVDLENHGIDGSNKLRQILTNCSDPIATIKEFQEKNGLKLETLKPAMKLLDLHGIRRAEFHEMVLSDLTERTLAKIRELGHEGTKESVQKLEQQLEKSFKLYRVPKIRPIVLETLQQLPKVPDRYLKIIVADKSLYDCCAVSVRQLIWLKNDVLYLEAIVPLIDSYVAAKQSILRNVDQSATNFFTCETTKARRQWPQVQNLLNMIGERDQLYTHLLSVIRERFIKESDPIYCSLRMELIMAAHDLNIDCFVRLDPCHDFAWCLDACVRDKHLDAQQTNKLKNILDSTKKASSEMMGDIAMIAADPHVVHFLSSMAVKVLRDTATHCTGHLPRELVPLHLLLRLLSLGSSAHDVLMGKDTAAAQTVDAVVFTKFLSLMMTFIVEDIIRTELSRAPDEFIDENPVQDYLSQPSETVMNFLKTNVPCCLIWIHYILELFPSKRRLCDLPGALRYLRVLPKLKEKLAYSDPWIHLIVHRLVHSNPFESLVANEEFNTCFFDEFLMEGIEAYPAVKYHVLRMINLLSSSFSEYRLRTLVEKAAPEKIYEPGSLEDRSDMNIYTAEYNRVTTKLLDKGVTTDSNSANVASALSPVSAFQSLESEQSTCDASSPI</sequence>
<dbReference type="EMBL" id="JBGFUD010002613">
    <property type="protein sequence ID" value="MFH4977789.1"/>
    <property type="molecule type" value="Genomic_DNA"/>
</dbReference>
<name>A0ABD6ECM6_9BILA</name>
<evidence type="ECO:0008006" key="3">
    <source>
        <dbReference type="Google" id="ProtNLM"/>
    </source>
</evidence>
<keyword evidence="2" id="KW-1185">Reference proteome</keyword>
<proteinExistence type="predicted"/>
<organism evidence="1 2">
    <name type="scientific">Gnathostoma spinigerum</name>
    <dbReference type="NCBI Taxonomy" id="75299"/>
    <lineage>
        <taxon>Eukaryota</taxon>
        <taxon>Metazoa</taxon>
        <taxon>Ecdysozoa</taxon>
        <taxon>Nematoda</taxon>
        <taxon>Chromadorea</taxon>
        <taxon>Rhabditida</taxon>
        <taxon>Spirurina</taxon>
        <taxon>Gnathostomatomorpha</taxon>
        <taxon>Gnathostomatoidea</taxon>
        <taxon>Gnathostomatidae</taxon>
        <taxon>Gnathostoma</taxon>
    </lineage>
</organism>
<dbReference type="AlphaFoldDB" id="A0ABD6ECM6"/>
<evidence type="ECO:0000313" key="2">
    <source>
        <dbReference type="Proteomes" id="UP001608902"/>
    </source>
</evidence>
<gene>
    <name evidence="1" type="ORF">AB6A40_004498</name>
</gene>
<protein>
    <recommendedName>
        <fullName evidence="3">Negative elongation factor B</fullName>
    </recommendedName>
</protein>
<dbReference type="PANTHER" id="PTHR13503">
    <property type="entry name" value="NEGATIVE ELONGATION FACTOR COMPLEX MEMBER B"/>
    <property type="match status" value="1"/>
</dbReference>
<evidence type="ECO:0000313" key="1">
    <source>
        <dbReference type="EMBL" id="MFH4977789.1"/>
    </source>
</evidence>
<dbReference type="PANTHER" id="PTHR13503:SF3">
    <property type="entry name" value="NEGATIVE ELONGATION FACTOR B"/>
    <property type="match status" value="1"/>
</dbReference>
<dbReference type="Pfam" id="PF06209">
    <property type="entry name" value="COBRA1"/>
    <property type="match status" value="1"/>
</dbReference>
<dbReference type="Proteomes" id="UP001608902">
    <property type="component" value="Unassembled WGS sequence"/>
</dbReference>
<dbReference type="InterPro" id="IPR010405">
    <property type="entry name" value="COBRA1"/>
</dbReference>
<comment type="caution">
    <text evidence="1">The sequence shown here is derived from an EMBL/GenBank/DDBJ whole genome shotgun (WGS) entry which is preliminary data.</text>
</comment>